<evidence type="ECO:0000313" key="2">
    <source>
        <dbReference type="Proteomes" id="UP000789572"/>
    </source>
</evidence>
<comment type="caution">
    <text evidence="1">The sequence shown here is derived from an EMBL/GenBank/DDBJ whole genome shotgun (WGS) entry which is preliminary data.</text>
</comment>
<proteinExistence type="predicted"/>
<evidence type="ECO:0000313" key="1">
    <source>
        <dbReference type="EMBL" id="CAG8576148.1"/>
    </source>
</evidence>
<keyword evidence="2" id="KW-1185">Reference proteome</keyword>
<reference evidence="1" key="1">
    <citation type="submission" date="2021-06" db="EMBL/GenBank/DDBJ databases">
        <authorList>
            <person name="Kallberg Y."/>
            <person name="Tangrot J."/>
            <person name="Rosling A."/>
        </authorList>
    </citation>
    <scope>NUCLEOTIDE SEQUENCE</scope>
    <source>
        <strain evidence="1">IA702</strain>
    </source>
</reference>
<dbReference type="Proteomes" id="UP000789572">
    <property type="component" value="Unassembled WGS sequence"/>
</dbReference>
<name>A0A9N9BUW1_9GLOM</name>
<dbReference type="AlphaFoldDB" id="A0A9N9BUW1"/>
<sequence length="134" mass="15362">MAANPATTTTPIRILIPQLLSPFGDQPNRNHSHGDSCYNEEHDKLNLLPEYEIKTHYLIPALAWSGLNRRERRNALSSQFLRGQKIISSAVPFIFWRLIGEFVELLPGFSVDIFCVLYISNQSLFNEKVLTLYL</sequence>
<dbReference type="EMBL" id="CAJVPJ010001115">
    <property type="protein sequence ID" value="CAG8576148.1"/>
    <property type="molecule type" value="Genomic_DNA"/>
</dbReference>
<gene>
    <name evidence="1" type="ORF">POCULU_LOCUS6249</name>
</gene>
<accession>A0A9N9BUW1</accession>
<organism evidence="1 2">
    <name type="scientific">Paraglomus occultum</name>
    <dbReference type="NCBI Taxonomy" id="144539"/>
    <lineage>
        <taxon>Eukaryota</taxon>
        <taxon>Fungi</taxon>
        <taxon>Fungi incertae sedis</taxon>
        <taxon>Mucoromycota</taxon>
        <taxon>Glomeromycotina</taxon>
        <taxon>Glomeromycetes</taxon>
        <taxon>Paraglomerales</taxon>
        <taxon>Paraglomeraceae</taxon>
        <taxon>Paraglomus</taxon>
    </lineage>
</organism>
<protein>
    <submittedName>
        <fullName evidence="1">3765_t:CDS:1</fullName>
    </submittedName>
</protein>